<dbReference type="Proteomes" id="UP000215914">
    <property type="component" value="Chromosome 14"/>
</dbReference>
<gene>
    <name evidence="2" type="ORF">HannXRQ_Chr14g0447851</name>
    <name evidence="1" type="ORF">HanXRQr2_Chr11g0501391</name>
</gene>
<dbReference type="Gramene" id="mRNA:HanXRQr2_Chr11g0501391">
    <property type="protein sequence ID" value="mRNA:HanXRQr2_Chr11g0501391"/>
    <property type="gene ID" value="HanXRQr2_Chr11g0501391"/>
</dbReference>
<reference evidence="2" key="2">
    <citation type="submission" date="2017-02" db="EMBL/GenBank/DDBJ databases">
        <title>Sunflower complete genome.</title>
        <authorList>
            <person name="Langlade N."/>
            <person name="Munos S."/>
        </authorList>
    </citation>
    <scope>NUCLEOTIDE SEQUENCE [LARGE SCALE GENOMIC DNA]</scope>
    <source>
        <tissue evidence="2">Leaves</tissue>
    </source>
</reference>
<proteinExistence type="predicted"/>
<dbReference type="InParanoid" id="A0A251SJ82"/>
<evidence type="ECO:0000313" key="2">
    <source>
        <dbReference type="EMBL" id="OTF98641.1"/>
    </source>
</evidence>
<dbReference type="EMBL" id="MNCJ02000326">
    <property type="protein sequence ID" value="KAF5782876.1"/>
    <property type="molecule type" value="Genomic_DNA"/>
</dbReference>
<protein>
    <submittedName>
        <fullName evidence="2">Uncharacterized protein</fullName>
    </submittedName>
</protein>
<sequence length="84" mass="9950">MPNQIFLITFYTYKYPTPNHIFPSSSPTLPPKKKKKKENKPKVNMVCIGLKRNFFYGISLERGLYRCSHLDGRLLFKYRSFVES</sequence>
<keyword evidence="3" id="KW-1185">Reference proteome</keyword>
<dbReference type="AlphaFoldDB" id="A0A251SJ82"/>
<accession>A0A251SJ82</accession>
<evidence type="ECO:0000313" key="3">
    <source>
        <dbReference type="Proteomes" id="UP000215914"/>
    </source>
</evidence>
<reference evidence="1 3" key="1">
    <citation type="journal article" date="2017" name="Nature">
        <title>The sunflower genome provides insights into oil metabolism, flowering and Asterid evolution.</title>
        <authorList>
            <person name="Badouin H."/>
            <person name="Gouzy J."/>
            <person name="Grassa C.J."/>
            <person name="Murat F."/>
            <person name="Staton S.E."/>
            <person name="Cottret L."/>
            <person name="Lelandais-Briere C."/>
            <person name="Owens G.L."/>
            <person name="Carrere S."/>
            <person name="Mayjonade B."/>
            <person name="Legrand L."/>
            <person name="Gill N."/>
            <person name="Kane N.C."/>
            <person name="Bowers J.E."/>
            <person name="Hubner S."/>
            <person name="Bellec A."/>
            <person name="Berard A."/>
            <person name="Berges H."/>
            <person name="Blanchet N."/>
            <person name="Boniface M.C."/>
            <person name="Brunel D."/>
            <person name="Catrice O."/>
            <person name="Chaidir N."/>
            <person name="Claudel C."/>
            <person name="Donnadieu C."/>
            <person name="Faraut T."/>
            <person name="Fievet G."/>
            <person name="Helmstetter N."/>
            <person name="King M."/>
            <person name="Knapp S.J."/>
            <person name="Lai Z."/>
            <person name="Le Paslier M.C."/>
            <person name="Lippi Y."/>
            <person name="Lorenzon L."/>
            <person name="Mandel J.R."/>
            <person name="Marage G."/>
            <person name="Marchand G."/>
            <person name="Marquand E."/>
            <person name="Bret-Mestries E."/>
            <person name="Morien E."/>
            <person name="Nambeesan S."/>
            <person name="Nguyen T."/>
            <person name="Pegot-Espagnet P."/>
            <person name="Pouilly N."/>
            <person name="Raftis F."/>
            <person name="Sallet E."/>
            <person name="Schiex T."/>
            <person name="Thomas J."/>
            <person name="Vandecasteele C."/>
            <person name="Vares D."/>
            <person name="Vear F."/>
            <person name="Vautrin S."/>
            <person name="Crespi M."/>
            <person name="Mangin B."/>
            <person name="Burke J.M."/>
            <person name="Salse J."/>
            <person name="Munos S."/>
            <person name="Vincourt P."/>
            <person name="Rieseberg L.H."/>
            <person name="Langlade N.B."/>
        </authorList>
    </citation>
    <scope>NUCLEOTIDE SEQUENCE [LARGE SCALE GENOMIC DNA]</scope>
    <source>
        <strain evidence="3">cv. SF193</strain>
        <tissue evidence="1">Leaves</tissue>
    </source>
</reference>
<organism evidence="2 3">
    <name type="scientific">Helianthus annuus</name>
    <name type="common">Common sunflower</name>
    <dbReference type="NCBI Taxonomy" id="4232"/>
    <lineage>
        <taxon>Eukaryota</taxon>
        <taxon>Viridiplantae</taxon>
        <taxon>Streptophyta</taxon>
        <taxon>Embryophyta</taxon>
        <taxon>Tracheophyta</taxon>
        <taxon>Spermatophyta</taxon>
        <taxon>Magnoliopsida</taxon>
        <taxon>eudicotyledons</taxon>
        <taxon>Gunneridae</taxon>
        <taxon>Pentapetalae</taxon>
        <taxon>asterids</taxon>
        <taxon>campanulids</taxon>
        <taxon>Asterales</taxon>
        <taxon>Asteraceae</taxon>
        <taxon>Asteroideae</taxon>
        <taxon>Heliantheae alliance</taxon>
        <taxon>Heliantheae</taxon>
        <taxon>Helianthus</taxon>
    </lineage>
</organism>
<reference evidence="1" key="3">
    <citation type="submission" date="2020-06" db="EMBL/GenBank/DDBJ databases">
        <title>Helianthus annuus Genome sequencing and assembly Release 2.</title>
        <authorList>
            <person name="Gouzy J."/>
            <person name="Langlade N."/>
            <person name="Munos S."/>
        </authorList>
    </citation>
    <scope>NUCLEOTIDE SEQUENCE</scope>
    <source>
        <tissue evidence="1">Leaves</tissue>
    </source>
</reference>
<evidence type="ECO:0000313" key="1">
    <source>
        <dbReference type="EMBL" id="KAF5782876.1"/>
    </source>
</evidence>
<name>A0A251SJ82_HELAN</name>
<dbReference type="EMBL" id="CM007903">
    <property type="protein sequence ID" value="OTF98641.1"/>
    <property type="molecule type" value="Genomic_DNA"/>
</dbReference>